<accession>A0A0F5JB34</accession>
<dbReference type="EMBL" id="AQHW01000015">
    <property type="protein sequence ID" value="KKB55071.1"/>
    <property type="molecule type" value="Genomic_DNA"/>
</dbReference>
<dbReference type="Proteomes" id="UP000033035">
    <property type="component" value="Unassembled WGS sequence"/>
</dbReference>
<comment type="caution">
    <text evidence="2">The sequence shown here is derived from an EMBL/GenBank/DDBJ whole genome shotgun (WGS) entry which is preliminary data.</text>
</comment>
<organism evidence="2 3">
    <name type="scientific">Parabacteroides gordonii MS-1 = DSM 23371</name>
    <dbReference type="NCBI Taxonomy" id="1203610"/>
    <lineage>
        <taxon>Bacteria</taxon>
        <taxon>Pseudomonadati</taxon>
        <taxon>Bacteroidota</taxon>
        <taxon>Bacteroidia</taxon>
        <taxon>Bacteroidales</taxon>
        <taxon>Tannerellaceae</taxon>
        <taxon>Parabacteroides</taxon>
    </lineage>
</organism>
<protein>
    <recommendedName>
        <fullName evidence="1">Outer membrane protein beta-barrel domain-containing protein</fullName>
    </recommendedName>
</protein>
<proteinExistence type="predicted"/>
<feature type="domain" description="Outer membrane protein beta-barrel" evidence="1">
    <location>
        <begin position="22"/>
        <end position="180"/>
    </location>
</feature>
<gene>
    <name evidence="2" type="ORF">HMPREF1536_02524</name>
</gene>
<dbReference type="PATRIC" id="fig|1203610.3.peg.2592"/>
<dbReference type="HOGENOM" id="CLU_1331376_0_0_10"/>
<keyword evidence="3" id="KW-1185">Reference proteome</keyword>
<name>A0A0F5JB34_9BACT</name>
<dbReference type="STRING" id="1203610.HMPREF1536_02524"/>
<dbReference type="AlphaFoldDB" id="A0A0F5JB34"/>
<dbReference type="Pfam" id="PF13568">
    <property type="entry name" value="OMP_b-brl_2"/>
    <property type="match status" value="1"/>
</dbReference>
<evidence type="ECO:0000313" key="3">
    <source>
        <dbReference type="Proteomes" id="UP000033035"/>
    </source>
</evidence>
<sequence length="214" mass="23811">MKKIGLVIILVMLMIVPATAQVTFGVRGGLAYSSLVQKIDNNYRSGARFGFSVAGLTNIPLYKRLSLQPEVAFVHQGGNYLSNIPDEEGTGRLYPKTKCNYYSILVPVNLVYTFQFTDVYFSVMAGPAVDFSLFGKMRTKENVDTDIVFGKSGEADLQTFDLGVNLGLQVEYSNFFFSVSALCGTLDRRTSKHDGESSLYQNNVTFSLGYYFRK</sequence>
<dbReference type="RefSeq" id="WP_028729884.1">
    <property type="nucleotide sequence ID" value="NZ_KE386764.1"/>
</dbReference>
<dbReference type="InterPro" id="IPR025665">
    <property type="entry name" value="Beta-barrel_OMP_2"/>
</dbReference>
<reference evidence="2 3" key="1">
    <citation type="submission" date="2013-04" db="EMBL/GenBank/DDBJ databases">
        <title>The Genome Sequence of Parabacteroides gordonii DSM 23371.</title>
        <authorList>
            <consortium name="The Broad Institute Genomics Platform"/>
            <person name="Earl A."/>
            <person name="Ward D."/>
            <person name="Feldgarden M."/>
            <person name="Gevers D."/>
            <person name="Martens E."/>
            <person name="Sakamoto M."/>
            <person name="Benno Y."/>
            <person name="Suzuki N."/>
            <person name="Matsunaga N."/>
            <person name="Koshihara K."/>
            <person name="Seki M."/>
            <person name="Komiya H."/>
            <person name="Walker B."/>
            <person name="Young S."/>
            <person name="Zeng Q."/>
            <person name="Gargeya S."/>
            <person name="Fitzgerald M."/>
            <person name="Haas B."/>
            <person name="Abouelleil A."/>
            <person name="Allen A.W."/>
            <person name="Alvarado L."/>
            <person name="Arachchi H.M."/>
            <person name="Berlin A.M."/>
            <person name="Chapman S.B."/>
            <person name="Gainer-Dewar J."/>
            <person name="Goldberg J."/>
            <person name="Griggs A."/>
            <person name="Gujja S."/>
            <person name="Hansen M."/>
            <person name="Howarth C."/>
            <person name="Imamovic A."/>
            <person name="Ireland A."/>
            <person name="Larimer J."/>
            <person name="McCowan C."/>
            <person name="Murphy C."/>
            <person name="Pearson M."/>
            <person name="Poon T.W."/>
            <person name="Priest M."/>
            <person name="Roberts A."/>
            <person name="Saif S."/>
            <person name="Shea T."/>
            <person name="Sisk P."/>
            <person name="Sykes S."/>
            <person name="Wortman J."/>
            <person name="Nusbaum C."/>
            <person name="Birren B."/>
        </authorList>
    </citation>
    <scope>NUCLEOTIDE SEQUENCE [LARGE SCALE GENOMIC DNA]</scope>
    <source>
        <strain evidence="2 3">MS-1</strain>
    </source>
</reference>
<evidence type="ECO:0000313" key="2">
    <source>
        <dbReference type="EMBL" id="KKB55071.1"/>
    </source>
</evidence>
<evidence type="ECO:0000259" key="1">
    <source>
        <dbReference type="Pfam" id="PF13568"/>
    </source>
</evidence>